<accession>A0A5P1FAB6</accession>
<dbReference type="PANTHER" id="PTHR47689:SF2">
    <property type="entry name" value="TETRATRICOPEPTIDE REPEAT (TPR)-LIKE SUPERFAMILY PROTEIN"/>
    <property type="match status" value="1"/>
</dbReference>
<dbReference type="SMART" id="SM00028">
    <property type="entry name" value="TPR"/>
    <property type="match status" value="5"/>
</dbReference>
<dbReference type="Pfam" id="PF13374">
    <property type="entry name" value="TPR_10"/>
    <property type="match status" value="1"/>
</dbReference>
<dbReference type="PANTHER" id="PTHR47689">
    <property type="entry name" value="TETRATRICOPEPTIDE REPEAT (TPR)-LIKE SUPERFAMILY PROTEIN"/>
    <property type="match status" value="1"/>
</dbReference>
<dbReference type="SUPFAM" id="SSF48452">
    <property type="entry name" value="TPR-like"/>
    <property type="match status" value="2"/>
</dbReference>
<evidence type="ECO:0000256" key="1">
    <source>
        <dbReference type="PROSITE-ProRule" id="PRU00339"/>
    </source>
</evidence>
<organism evidence="2 3">
    <name type="scientific">Asparagus officinalis</name>
    <name type="common">Garden asparagus</name>
    <dbReference type="NCBI Taxonomy" id="4686"/>
    <lineage>
        <taxon>Eukaryota</taxon>
        <taxon>Viridiplantae</taxon>
        <taxon>Streptophyta</taxon>
        <taxon>Embryophyta</taxon>
        <taxon>Tracheophyta</taxon>
        <taxon>Spermatophyta</taxon>
        <taxon>Magnoliopsida</taxon>
        <taxon>Liliopsida</taxon>
        <taxon>Asparagales</taxon>
        <taxon>Asparagaceae</taxon>
        <taxon>Asparagoideae</taxon>
        <taxon>Asparagus</taxon>
    </lineage>
</organism>
<dbReference type="EMBL" id="CM007383">
    <property type="protein sequence ID" value="ONK75326.1"/>
    <property type="molecule type" value="Genomic_DNA"/>
</dbReference>
<name>A0A5P1FAB6_ASPOF</name>
<dbReference type="Proteomes" id="UP000243459">
    <property type="component" value="Chromosome 3"/>
</dbReference>
<dbReference type="Gramene" id="ONK75326">
    <property type="protein sequence ID" value="ONK75326"/>
    <property type="gene ID" value="A4U43_C03F15680"/>
</dbReference>
<dbReference type="PROSITE" id="PS50005">
    <property type="entry name" value="TPR"/>
    <property type="match status" value="1"/>
</dbReference>
<sequence length="552" mass="61602">MASIQRALSFIRRFRPRPQFATAARSSPLNDSSASFLSTVGLSRRGSNSSASKHRWDPISALVFAGPTAVFVGLGVNTAYAETASDAEPIAATEQGEAYVTGLRRIEDGSVVSNSHTIKWRIFTDKGRELFLKGKIDEAEKFLRSAIDEAKEGFGPRDPHVASSYNNLAEFYRVRKAFEKAEPLYLEAISILEEAFGSDDVRVGAALHNLGQFYLAQRKLEQAQKCYERALKIEGRVLGYGHPDYANTMYHLGMVLHLLGKVKDSETIVEESIKILEEGGLGETTTCIRRMRYLSQMFLSSNRAVEAEKLQRKILHILELSKGWESLDTIVAAEGLALTLQSLGSLSEARDLLERCLEARKKILPHDHIQVAANMLHLGRVAMHKSNHLRKVNISEARGELDKAKTFVDNSIRIAKTVLNCASKNYNSLQSSDNSNGSAKDQHRALVILLQSMDLAGLLDIAKCELLEKGEKNFIFDAELSLRECIAMFKEPRIRCLLNSPDVKSEYLSCLKHLTTMVNENIDGNNERSTALKELRDEALHVEAELSPRRRN</sequence>
<gene>
    <name evidence="2" type="ORF">A4U43_C03F15680</name>
</gene>
<dbReference type="InterPro" id="IPR019734">
    <property type="entry name" value="TPR_rpt"/>
</dbReference>
<dbReference type="AlphaFoldDB" id="A0A5P1FAB6"/>
<protein>
    <submittedName>
        <fullName evidence="2">Uncharacterized protein</fullName>
    </submittedName>
</protein>
<dbReference type="Pfam" id="PF13424">
    <property type="entry name" value="TPR_12"/>
    <property type="match status" value="2"/>
</dbReference>
<keyword evidence="3" id="KW-1185">Reference proteome</keyword>
<keyword evidence="1" id="KW-0802">TPR repeat</keyword>
<dbReference type="Gene3D" id="1.25.40.10">
    <property type="entry name" value="Tetratricopeptide repeat domain"/>
    <property type="match status" value="2"/>
</dbReference>
<evidence type="ECO:0000313" key="2">
    <source>
        <dbReference type="EMBL" id="ONK75326.1"/>
    </source>
</evidence>
<proteinExistence type="predicted"/>
<dbReference type="InterPro" id="IPR011990">
    <property type="entry name" value="TPR-like_helical_dom_sf"/>
</dbReference>
<reference evidence="3" key="1">
    <citation type="journal article" date="2017" name="Nat. Commun.">
        <title>The asparagus genome sheds light on the origin and evolution of a young Y chromosome.</title>
        <authorList>
            <person name="Harkess A."/>
            <person name="Zhou J."/>
            <person name="Xu C."/>
            <person name="Bowers J.E."/>
            <person name="Van der Hulst R."/>
            <person name="Ayyampalayam S."/>
            <person name="Mercati F."/>
            <person name="Riccardi P."/>
            <person name="McKain M.R."/>
            <person name="Kakrana A."/>
            <person name="Tang H."/>
            <person name="Ray J."/>
            <person name="Groenendijk J."/>
            <person name="Arikit S."/>
            <person name="Mathioni S.M."/>
            <person name="Nakano M."/>
            <person name="Shan H."/>
            <person name="Telgmann-Rauber A."/>
            <person name="Kanno A."/>
            <person name="Yue Z."/>
            <person name="Chen H."/>
            <person name="Li W."/>
            <person name="Chen Y."/>
            <person name="Xu X."/>
            <person name="Zhang Y."/>
            <person name="Luo S."/>
            <person name="Chen H."/>
            <person name="Gao J."/>
            <person name="Mao Z."/>
            <person name="Pires J.C."/>
            <person name="Luo M."/>
            <person name="Kudrna D."/>
            <person name="Wing R.A."/>
            <person name="Meyers B.C."/>
            <person name="Yi K."/>
            <person name="Kong H."/>
            <person name="Lavrijsen P."/>
            <person name="Sunseri F."/>
            <person name="Falavigna A."/>
            <person name="Ye Y."/>
            <person name="Leebens-Mack J.H."/>
            <person name="Chen G."/>
        </authorList>
    </citation>
    <scope>NUCLEOTIDE SEQUENCE [LARGE SCALE GENOMIC DNA]</scope>
    <source>
        <strain evidence="3">cv. DH0086</strain>
    </source>
</reference>
<evidence type="ECO:0000313" key="3">
    <source>
        <dbReference type="Proteomes" id="UP000243459"/>
    </source>
</evidence>
<feature type="repeat" description="TPR" evidence="1">
    <location>
        <begin position="204"/>
        <end position="237"/>
    </location>
</feature>
<dbReference type="OMA" id="ESFVCIR"/>